<dbReference type="InterPro" id="IPR000626">
    <property type="entry name" value="Ubiquitin-like_dom"/>
</dbReference>
<evidence type="ECO:0000313" key="2">
    <source>
        <dbReference type="EMBL" id="KNE54471.1"/>
    </source>
</evidence>
<dbReference type="Pfam" id="PF11976">
    <property type="entry name" value="Rad60-SLD"/>
    <property type="match status" value="1"/>
</dbReference>
<dbReference type="EMBL" id="GG745328">
    <property type="protein sequence ID" value="KNE54471.1"/>
    <property type="molecule type" value="Genomic_DNA"/>
</dbReference>
<gene>
    <name evidence="2" type="ORF">AMAG_17673</name>
</gene>
<dbReference type="Proteomes" id="UP000054350">
    <property type="component" value="Unassembled WGS sequence"/>
</dbReference>
<dbReference type="AlphaFoldDB" id="A0A0L0RWQ9"/>
<accession>A0A0L0RWQ9</accession>
<dbReference type="OMA" id="SKMMNAY"/>
<feature type="domain" description="Ubiquitin-like" evidence="1">
    <location>
        <begin position="14"/>
        <end position="91"/>
    </location>
</feature>
<reference evidence="3" key="2">
    <citation type="submission" date="2009-11" db="EMBL/GenBank/DDBJ databases">
        <title>The Genome Sequence of Allomyces macrogynus strain ATCC 38327.</title>
        <authorList>
            <consortium name="The Broad Institute Genome Sequencing Platform"/>
            <person name="Russ C."/>
            <person name="Cuomo C."/>
            <person name="Shea T."/>
            <person name="Young S.K."/>
            <person name="Zeng Q."/>
            <person name="Koehrsen M."/>
            <person name="Haas B."/>
            <person name="Borodovsky M."/>
            <person name="Guigo R."/>
            <person name="Alvarado L."/>
            <person name="Berlin A."/>
            <person name="Borenstein D."/>
            <person name="Chen Z."/>
            <person name="Engels R."/>
            <person name="Freedman E."/>
            <person name="Gellesch M."/>
            <person name="Goldberg J."/>
            <person name="Griggs A."/>
            <person name="Gujja S."/>
            <person name="Heiman D."/>
            <person name="Hepburn T."/>
            <person name="Howarth C."/>
            <person name="Jen D."/>
            <person name="Larson L."/>
            <person name="Lewis B."/>
            <person name="Mehta T."/>
            <person name="Park D."/>
            <person name="Pearson M."/>
            <person name="Roberts A."/>
            <person name="Saif S."/>
            <person name="Shenoy N."/>
            <person name="Sisk P."/>
            <person name="Stolte C."/>
            <person name="Sykes S."/>
            <person name="Walk T."/>
            <person name="White J."/>
            <person name="Yandava C."/>
            <person name="Burger G."/>
            <person name="Gray M.W."/>
            <person name="Holland P.W.H."/>
            <person name="King N."/>
            <person name="Lang F.B.F."/>
            <person name="Roger A.J."/>
            <person name="Ruiz-Trillo I."/>
            <person name="Lander E."/>
            <person name="Nusbaum C."/>
        </authorList>
    </citation>
    <scope>NUCLEOTIDE SEQUENCE [LARGE SCALE GENOMIC DNA]</scope>
    <source>
        <strain evidence="3">ATCC 38327</strain>
    </source>
</reference>
<dbReference type="InterPro" id="IPR029071">
    <property type="entry name" value="Ubiquitin-like_domsf"/>
</dbReference>
<dbReference type="PANTHER" id="PTHR10562">
    <property type="entry name" value="SMALL UBIQUITIN-RELATED MODIFIER"/>
    <property type="match status" value="1"/>
</dbReference>
<organism evidence="2 3">
    <name type="scientific">Allomyces macrogynus (strain ATCC 38327)</name>
    <name type="common">Allomyces javanicus var. macrogynus</name>
    <dbReference type="NCBI Taxonomy" id="578462"/>
    <lineage>
        <taxon>Eukaryota</taxon>
        <taxon>Fungi</taxon>
        <taxon>Fungi incertae sedis</taxon>
        <taxon>Blastocladiomycota</taxon>
        <taxon>Blastocladiomycetes</taxon>
        <taxon>Blastocladiales</taxon>
        <taxon>Blastocladiaceae</taxon>
        <taxon>Allomyces</taxon>
    </lineage>
</organism>
<dbReference type="Gene3D" id="3.10.20.90">
    <property type="entry name" value="Phosphatidylinositol 3-kinase Catalytic Subunit, Chain A, domain 1"/>
    <property type="match status" value="1"/>
</dbReference>
<evidence type="ECO:0000259" key="1">
    <source>
        <dbReference type="PROSITE" id="PS50053"/>
    </source>
</evidence>
<evidence type="ECO:0000313" key="3">
    <source>
        <dbReference type="Proteomes" id="UP000054350"/>
    </source>
</evidence>
<dbReference type="InterPro" id="IPR022617">
    <property type="entry name" value="Rad60/SUMO-like_dom"/>
</dbReference>
<reference evidence="2 3" key="1">
    <citation type="submission" date="2009-11" db="EMBL/GenBank/DDBJ databases">
        <title>Annotation of Allomyces macrogynus ATCC 38327.</title>
        <authorList>
            <consortium name="The Broad Institute Genome Sequencing Platform"/>
            <person name="Russ C."/>
            <person name="Cuomo C."/>
            <person name="Burger G."/>
            <person name="Gray M.W."/>
            <person name="Holland P.W.H."/>
            <person name="King N."/>
            <person name="Lang F.B.F."/>
            <person name="Roger A.J."/>
            <person name="Ruiz-Trillo I."/>
            <person name="Young S.K."/>
            <person name="Zeng Q."/>
            <person name="Gargeya S."/>
            <person name="Fitzgerald M."/>
            <person name="Haas B."/>
            <person name="Abouelleil A."/>
            <person name="Alvarado L."/>
            <person name="Arachchi H.M."/>
            <person name="Berlin A."/>
            <person name="Chapman S.B."/>
            <person name="Gearin G."/>
            <person name="Goldberg J."/>
            <person name="Griggs A."/>
            <person name="Gujja S."/>
            <person name="Hansen M."/>
            <person name="Heiman D."/>
            <person name="Howarth C."/>
            <person name="Larimer J."/>
            <person name="Lui A."/>
            <person name="MacDonald P.J.P."/>
            <person name="McCowen C."/>
            <person name="Montmayeur A."/>
            <person name="Murphy C."/>
            <person name="Neiman D."/>
            <person name="Pearson M."/>
            <person name="Priest M."/>
            <person name="Roberts A."/>
            <person name="Saif S."/>
            <person name="Shea T."/>
            <person name="Sisk P."/>
            <person name="Stolte C."/>
            <person name="Sykes S."/>
            <person name="Wortman J."/>
            <person name="Nusbaum C."/>
            <person name="Birren B."/>
        </authorList>
    </citation>
    <scope>NUCLEOTIDE SEQUENCE [LARGE SCALE GENOMIC DNA]</scope>
    <source>
        <strain evidence="2 3">ATCC 38327</strain>
    </source>
</reference>
<dbReference type="SUPFAM" id="SSF54236">
    <property type="entry name" value="Ubiquitin-like"/>
    <property type="match status" value="1"/>
</dbReference>
<dbReference type="eggNOG" id="KOG1769">
    <property type="taxonomic scope" value="Eukaryota"/>
</dbReference>
<dbReference type="STRING" id="578462.A0A0L0RWQ9"/>
<keyword evidence="3" id="KW-1185">Reference proteome</keyword>
<proteinExistence type="predicted"/>
<name>A0A0L0RWQ9_ALLM3</name>
<dbReference type="VEuPathDB" id="FungiDB:AMAG_17673"/>
<dbReference type="OrthoDB" id="442921at2759"/>
<protein>
    <recommendedName>
        <fullName evidence="1">Ubiquitin-like domain-containing protein</fullName>
    </recommendedName>
</protein>
<sequence>MDDHKPDVKPGNVQQISIRLRDQQNNEIEIKARSTTKFQKIAKAYANKKGIDLNYLRFNLDGERVKLEDSIGELDLLDGDVVDVNTDMIGGVHVVIDDAQKGTTRARWSCHECFWNTTHCWYIKP</sequence>
<dbReference type="PROSITE" id="PS50053">
    <property type="entry name" value="UBIQUITIN_2"/>
    <property type="match status" value="1"/>
</dbReference>